<dbReference type="Proteomes" id="UP000628854">
    <property type="component" value="Unassembled WGS sequence"/>
</dbReference>
<accession>A0ABQ1J217</accession>
<keyword evidence="3" id="KW-1185">Reference proteome</keyword>
<evidence type="ECO:0000259" key="1">
    <source>
        <dbReference type="PROSITE" id="PS50076"/>
    </source>
</evidence>
<sequence length="311" mass="33121">MGFNRARRFLISGLTTIIAESDLTELSRDLYSILGISKTASADEIRKAYRKKAKELHPDLHPDDEAKANAFKEASAAFEILSDSEKRSKYDQGLIDADGNPTGYAGAGAGGFGGGFGGHAHGGGSFQGDPFEDILAGMFGGQRRRPGPRKGADLRYRVDISFEDAVQGAKRQMTMGDGKALNVSIPPGIETGQVLRLKSQGQQSTSGGPPGDALLEVYVRPSKVWARDGSDLRMTVPVPLETAVLGGSVDVSTPGGPVTLKVPEGSNTGTVLRLRGKGVQFKDKPGHLYVRLEISLKDPKDAGLKEWASKR</sequence>
<dbReference type="InterPro" id="IPR002939">
    <property type="entry name" value="DnaJ_C"/>
</dbReference>
<dbReference type="CDD" id="cd10747">
    <property type="entry name" value="DnaJ_C"/>
    <property type="match status" value="1"/>
</dbReference>
<organism evidence="2 3">
    <name type="scientific">Henriciella pelagia</name>
    <dbReference type="NCBI Taxonomy" id="1977912"/>
    <lineage>
        <taxon>Bacteria</taxon>
        <taxon>Pseudomonadati</taxon>
        <taxon>Pseudomonadota</taxon>
        <taxon>Alphaproteobacteria</taxon>
        <taxon>Hyphomonadales</taxon>
        <taxon>Hyphomonadaceae</taxon>
        <taxon>Henriciella</taxon>
    </lineage>
</organism>
<proteinExistence type="predicted"/>
<dbReference type="SUPFAM" id="SSF46565">
    <property type="entry name" value="Chaperone J-domain"/>
    <property type="match status" value="1"/>
</dbReference>
<dbReference type="InterPro" id="IPR036869">
    <property type="entry name" value="J_dom_sf"/>
</dbReference>
<dbReference type="EMBL" id="BMKF01000001">
    <property type="protein sequence ID" value="GGB56845.1"/>
    <property type="molecule type" value="Genomic_DNA"/>
</dbReference>
<dbReference type="PROSITE" id="PS50076">
    <property type="entry name" value="DNAJ_2"/>
    <property type="match status" value="1"/>
</dbReference>
<dbReference type="PROSITE" id="PS00636">
    <property type="entry name" value="DNAJ_1"/>
    <property type="match status" value="1"/>
</dbReference>
<dbReference type="SMART" id="SM00271">
    <property type="entry name" value="DnaJ"/>
    <property type="match status" value="1"/>
</dbReference>
<dbReference type="CDD" id="cd06257">
    <property type="entry name" value="DnaJ"/>
    <property type="match status" value="1"/>
</dbReference>
<dbReference type="InterPro" id="IPR001623">
    <property type="entry name" value="DnaJ_domain"/>
</dbReference>
<comment type="caution">
    <text evidence="2">The sequence shown here is derived from an EMBL/GenBank/DDBJ whole genome shotgun (WGS) entry which is preliminary data.</text>
</comment>
<dbReference type="InterPro" id="IPR018253">
    <property type="entry name" value="DnaJ_domain_CS"/>
</dbReference>
<dbReference type="Gene3D" id="1.10.287.110">
    <property type="entry name" value="DnaJ domain"/>
    <property type="match status" value="1"/>
</dbReference>
<dbReference type="InterPro" id="IPR008971">
    <property type="entry name" value="HSP40/DnaJ_pept-bd"/>
</dbReference>
<protein>
    <recommendedName>
        <fullName evidence="1">J domain-containing protein</fullName>
    </recommendedName>
</protein>
<dbReference type="RefSeq" id="WP_095380875.1">
    <property type="nucleotide sequence ID" value="NZ_CBDUKF010000002.1"/>
</dbReference>
<dbReference type="Gene3D" id="2.60.260.20">
    <property type="entry name" value="Urease metallochaperone UreE, N-terminal domain"/>
    <property type="match status" value="2"/>
</dbReference>
<reference evidence="3" key="1">
    <citation type="journal article" date="2019" name="Int. J. Syst. Evol. Microbiol.">
        <title>The Global Catalogue of Microorganisms (GCM) 10K type strain sequencing project: providing services to taxonomists for standard genome sequencing and annotation.</title>
        <authorList>
            <consortium name="The Broad Institute Genomics Platform"/>
            <consortium name="The Broad Institute Genome Sequencing Center for Infectious Disease"/>
            <person name="Wu L."/>
            <person name="Ma J."/>
        </authorList>
    </citation>
    <scope>NUCLEOTIDE SEQUENCE [LARGE SCALE GENOMIC DNA]</scope>
    <source>
        <strain evidence="3">CGMCC 1.15928</strain>
    </source>
</reference>
<dbReference type="PANTHER" id="PTHR43096">
    <property type="entry name" value="DNAJ HOMOLOG 1, MITOCHONDRIAL-RELATED"/>
    <property type="match status" value="1"/>
</dbReference>
<evidence type="ECO:0000313" key="3">
    <source>
        <dbReference type="Proteomes" id="UP000628854"/>
    </source>
</evidence>
<dbReference type="Pfam" id="PF00226">
    <property type="entry name" value="DnaJ"/>
    <property type="match status" value="1"/>
</dbReference>
<dbReference type="PRINTS" id="PR00625">
    <property type="entry name" value="JDOMAIN"/>
</dbReference>
<dbReference type="PANTHER" id="PTHR43096:SF10">
    <property type="entry name" value="CHAPERONE PROTEIN DNAJ A6, CHLOROPLASTIC"/>
    <property type="match status" value="1"/>
</dbReference>
<name>A0ABQ1J217_9PROT</name>
<dbReference type="Pfam" id="PF01556">
    <property type="entry name" value="DnaJ_C"/>
    <property type="match status" value="1"/>
</dbReference>
<gene>
    <name evidence="2" type="ORF">GCM10011503_01480</name>
</gene>
<feature type="domain" description="J" evidence="1">
    <location>
        <begin position="29"/>
        <end position="94"/>
    </location>
</feature>
<dbReference type="SUPFAM" id="SSF49493">
    <property type="entry name" value="HSP40/DnaJ peptide-binding domain"/>
    <property type="match status" value="2"/>
</dbReference>
<evidence type="ECO:0000313" key="2">
    <source>
        <dbReference type="EMBL" id="GGB56845.1"/>
    </source>
</evidence>